<evidence type="ECO:0000256" key="4">
    <source>
        <dbReference type="ARBA" id="ARBA00023125"/>
    </source>
</evidence>
<dbReference type="InterPro" id="IPR000792">
    <property type="entry name" value="Tscrpt_reg_LuxR_C"/>
</dbReference>
<evidence type="ECO:0000259" key="8">
    <source>
        <dbReference type="PROSITE" id="PS50043"/>
    </source>
</evidence>
<evidence type="ECO:0000256" key="1">
    <source>
        <dbReference type="ARBA" id="ARBA00018672"/>
    </source>
</evidence>
<dbReference type="InterPro" id="IPR001789">
    <property type="entry name" value="Sig_transdc_resp-reg_receiver"/>
</dbReference>
<proteinExistence type="predicted"/>
<dbReference type="CDD" id="cd17535">
    <property type="entry name" value="REC_NarL-like"/>
    <property type="match status" value="1"/>
</dbReference>
<dbReference type="RefSeq" id="WP_206871937.1">
    <property type="nucleotide sequence ID" value="NZ_BMBA01000006.1"/>
</dbReference>
<name>A0ABQ1EFL7_9CLOT</name>
<dbReference type="InterPro" id="IPR011006">
    <property type="entry name" value="CheY-like_superfamily"/>
</dbReference>
<dbReference type="SUPFAM" id="SSF52172">
    <property type="entry name" value="CheY-like"/>
    <property type="match status" value="1"/>
</dbReference>
<organism evidence="10 11">
    <name type="scientific">Clostridium zeae</name>
    <dbReference type="NCBI Taxonomy" id="2759022"/>
    <lineage>
        <taxon>Bacteria</taxon>
        <taxon>Bacillati</taxon>
        <taxon>Bacillota</taxon>
        <taxon>Clostridia</taxon>
        <taxon>Eubacteriales</taxon>
        <taxon>Clostridiaceae</taxon>
        <taxon>Clostridium</taxon>
    </lineage>
</organism>
<dbReference type="CDD" id="cd06170">
    <property type="entry name" value="LuxR_C_like"/>
    <property type="match status" value="1"/>
</dbReference>
<keyword evidence="11" id="KW-1185">Reference proteome</keyword>
<evidence type="ECO:0000256" key="7">
    <source>
        <dbReference type="PROSITE-ProRule" id="PRU00169"/>
    </source>
</evidence>
<dbReference type="InterPro" id="IPR039420">
    <property type="entry name" value="WalR-like"/>
</dbReference>
<dbReference type="EMBL" id="BMBA01000006">
    <property type="protein sequence ID" value="GFZ33586.1"/>
    <property type="molecule type" value="Genomic_DNA"/>
</dbReference>
<dbReference type="Pfam" id="PF00196">
    <property type="entry name" value="GerE"/>
    <property type="match status" value="1"/>
</dbReference>
<dbReference type="Proteomes" id="UP000663802">
    <property type="component" value="Unassembled WGS sequence"/>
</dbReference>
<sequence length="214" mass="23861">MLRILIVDDQTLMRDGLKTILDLEDDLEVIGTASNGKEAYDLVGKLKPDVILMDIRMPVLNGVEATKIIKAEFSDVSIIMLTTFDTDDLIIEALECGADGYLLKDIDADRLIQSIKEAANGDMLLPAKVAAKLVNRVLKTKNEDKENTVDFDALKITEREKEICMLLCEGYSNKQICDKLFLTLGTVKNYITNIYSKLGVTNRTAAILFLKKII</sequence>
<accession>A0ABQ1EFL7</accession>
<dbReference type="PROSITE" id="PS50043">
    <property type="entry name" value="HTH_LUXR_2"/>
    <property type="match status" value="1"/>
</dbReference>
<feature type="domain" description="HTH luxR-type" evidence="8">
    <location>
        <begin position="149"/>
        <end position="214"/>
    </location>
</feature>
<dbReference type="InterPro" id="IPR058245">
    <property type="entry name" value="NreC/VraR/RcsB-like_REC"/>
</dbReference>
<comment type="caution">
    <text evidence="10">The sequence shown here is derived from an EMBL/GenBank/DDBJ whole genome shotgun (WGS) entry which is preliminary data.</text>
</comment>
<dbReference type="PROSITE" id="PS50110">
    <property type="entry name" value="RESPONSE_REGULATORY"/>
    <property type="match status" value="1"/>
</dbReference>
<evidence type="ECO:0000259" key="9">
    <source>
        <dbReference type="PROSITE" id="PS50110"/>
    </source>
</evidence>
<dbReference type="SMART" id="SM00421">
    <property type="entry name" value="HTH_LUXR"/>
    <property type="match status" value="1"/>
</dbReference>
<dbReference type="Pfam" id="PF00072">
    <property type="entry name" value="Response_reg"/>
    <property type="match status" value="1"/>
</dbReference>
<gene>
    <name evidence="10" type="primary">yfiK</name>
    <name evidence="10" type="ORF">CSC2_41120</name>
</gene>
<keyword evidence="5" id="KW-0804">Transcription</keyword>
<evidence type="ECO:0000256" key="5">
    <source>
        <dbReference type="ARBA" id="ARBA00023163"/>
    </source>
</evidence>
<keyword evidence="3" id="KW-0805">Transcription regulation</keyword>
<dbReference type="PANTHER" id="PTHR43214:SF40">
    <property type="entry name" value="TRANSCRIPTIONAL REGULATORY PROTEIN LNRK"/>
    <property type="match status" value="1"/>
</dbReference>
<dbReference type="Gene3D" id="3.40.50.2300">
    <property type="match status" value="1"/>
</dbReference>
<dbReference type="SUPFAM" id="SSF46894">
    <property type="entry name" value="C-terminal effector domain of the bipartite response regulators"/>
    <property type="match status" value="1"/>
</dbReference>
<feature type="modified residue" description="4-aspartylphosphate" evidence="7">
    <location>
        <position position="54"/>
    </location>
</feature>
<evidence type="ECO:0000313" key="10">
    <source>
        <dbReference type="EMBL" id="GFZ33586.1"/>
    </source>
</evidence>
<feature type="domain" description="Response regulatory" evidence="9">
    <location>
        <begin position="3"/>
        <end position="119"/>
    </location>
</feature>
<dbReference type="InterPro" id="IPR016032">
    <property type="entry name" value="Sig_transdc_resp-reg_C-effctor"/>
</dbReference>
<keyword evidence="4" id="KW-0238">DNA-binding</keyword>
<dbReference type="SMART" id="SM00448">
    <property type="entry name" value="REC"/>
    <property type="match status" value="1"/>
</dbReference>
<protein>
    <recommendedName>
        <fullName evidence="1">Stage 0 sporulation protein A homolog</fullName>
    </recommendedName>
</protein>
<comment type="function">
    <text evidence="6">May play the central regulatory role in sporulation. It may be an element of the effector pathway responsible for the activation of sporulation genes in response to nutritional stress. Spo0A may act in concert with spo0H (a sigma factor) to control the expression of some genes that are critical to the sporulation process.</text>
</comment>
<reference evidence="10 11" key="1">
    <citation type="journal article" date="2021" name="Int. J. Syst. Evol. Microbiol.">
        <title>Clostridium zeae sp. nov., isolated from corn silage.</title>
        <authorList>
            <person name="Kobayashi H."/>
            <person name="Tanizawa Y."/>
            <person name="Yagura M."/>
            <person name="Sakamoto M."/>
            <person name="Ohkuma M."/>
            <person name="Tohno M."/>
        </authorList>
    </citation>
    <scope>NUCLEOTIDE SEQUENCE [LARGE SCALE GENOMIC DNA]</scope>
    <source>
        <strain evidence="10 11">CSC2</strain>
    </source>
</reference>
<evidence type="ECO:0000256" key="6">
    <source>
        <dbReference type="ARBA" id="ARBA00024867"/>
    </source>
</evidence>
<evidence type="ECO:0000256" key="2">
    <source>
        <dbReference type="ARBA" id="ARBA00022553"/>
    </source>
</evidence>
<evidence type="ECO:0000313" key="11">
    <source>
        <dbReference type="Proteomes" id="UP000663802"/>
    </source>
</evidence>
<evidence type="ECO:0000256" key="3">
    <source>
        <dbReference type="ARBA" id="ARBA00023015"/>
    </source>
</evidence>
<dbReference type="PANTHER" id="PTHR43214">
    <property type="entry name" value="TWO-COMPONENT RESPONSE REGULATOR"/>
    <property type="match status" value="1"/>
</dbReference>
<keyword evidence="2 7" id="KW-0597">Phosphoprotein</keyword>
<dbReference type="PRINTS" id="PR00038">
    <property type="entry name" value="HTHLUXR"/>
</dbReference>